<dbReference type="InterPro" id="IPR002933">
    <property type="entry name" value="Peptidase_M20"/>
</dbReference>
<dbReference type="InterPro" id="IPR001261">
    <property type="entry name" value="ArgE/DapE_CS"/>
</dbReference>
<accession>A0A382XFU8</accession>
<feature type="non-terminal residue" evidence="3">
    <location>
        <position position="155"/>
    </location>
</feature>
<dbReference type="GO" id="GO:0008777">
    <property type="term" value="F:acetylornithine deacetylase activity"/>
    <property type="evidence" value="ECO:0007669"/>
    <property type="project" value="TreeGrafter"/>
</dbReference>
<evidence type="ECO:0008006" key="4">
    <source>
        <dbReference type="Google" id="ProtNLM"/>
    </source>
</evidence>
<dbReference type="Pfam" id="PF01546">
    <property type="entry name" value="Peptidase_M20"/>
    <property type="match status" value="1"/>
</dbReference>
<keyword evidence="1" id="KW-0378">Hydrolase</keyword>
<evidence type="ECO:0000256" key="2">
    <source>
        <dbReference type="ARBA" id="ARBA00022833"/>
    </source>
</evidence>
<keyword evidence="2" id="KW-0862">Zinc</keyword>
<gene>
    <name evidence="3" type="ORF">METZ01_LOCUS422588</name>
</gene>
<feature type="non-terminal residue" evidence="3">
    <location>
        <position position="1"/>
    </location>
</feature>
<reference evidence="3" key="1">
    <citation type="submission" date="2018-05" db="EMBL/GenBank/DDBJ databases">
        <authorList>
            <person name="Lanie J.A."/>
            <person name="Ng W.-L."/>
            <person name="Kazmierczak K.M."/>
            <person name="Andrzejewski T.M."/>
            <person name="Davidsen T.M."/>
            <person name="Wayne K.J."/>
            <person name="Tettelin H."/>
            <person name="Glass J.I."/>
            <person name="Rusch D."/>
            <person name="Podicherti R."/>
            <person name="Tsui H.-C.T."/>
            <person name="Winkler M.E."/>
        </authorList>
    </citation>
    <scope>NUCLEOTIDE SEQUENCE</scope>
</reference>
<evidence type="ECO:0000313" key="3">
    <source>
        <dbReference type="EMBL" id="SVD69734.1"/>
    </source>
</evidence>
<dbReference type="EMBL" id="UINC01167299">
    <property type="protein sequence ID" value="SVD69734.1"/>
    <property type="molecule type" value="Genomic_DNA"/>
</dbReference>
<dbReference type="PANTHER" id="PTHR43808">
    <property type="entry name" value="ACETYLORNITHINE DEACETYLASE"/>
    <property type="match status" value="1"/>
</dbReference>
<evidence type="ECO:0000256" key="1">
    <source>
        <dbReference type="ARBA" id="ARBA00022801"/>
    </source>
</evidence>
<dbReference type="PANTHER" id="PTHR43808:SF31">
    <property type="entry name" value="N-ACETYL-L-CITRULLINE DEACETYLASE"/>
    <property type="match status" value="1"/>
</dbReference>
<organism evidence="3">
    <name type="scientific">marine metagenome</name>
    <dbReference type="NCBI Taxonomy" id="408172"/>
    <lineage>
        <taxon>unclassified sequences</taxon>
        <taxon>metagenomes</taxon>
        <taxon>ecological metagenomes</taxon>
    </lineage>
</organism>
<dbReference type="InterPro" id="IPR050072">
    <property type="entry name" value="Peptidase_M20A"/>
</dbReference>
<dbReference type="PROSITE" id="PS00758">
    <property type="entry name" value="ARGE_DAPE_CPG2_1"/>
    <property type="match status" value="1"/>
</dbReference>
<name>A0A382XFU8_9ZZZZ</name>
<dbReference type="GO" id="GO:0006526">
    <property type="term" value="P:L-arginine biosynthetic process"/>
    <property type="evidence" value="ECO:0007669"/>
    <property type="project" value="TreeGrafter"/>
</dbReference>
<dbReference type="Gene3D" id="3.40.630.10">
    <property type="entry name" value="Zn peptidases"/>
    <property type="match status" value="1"/>
</dbReference>
<dbReference type="SUPFAM" id="SSF53187">
    <property type="entry name" value="Zn-dependent exopeptidases"/>
    <property type="match status" value="1"/>
</dbReference>
<proteinExistence type="predicted"/>
<sequence length="155" mass="16740">VTEPNPFELTSTLVAIPSVSFEEEAIVDFLHSRLESVPWLETSRIGNNLIAKTNIGKDSRLLLGGHTDTVPPNRNSEPRLEGDTLWGLGAADMKGGLAVMLSLAESISEPTFDMSYVFYAREEVASEHSGLKEIEISDPELLSADLALLGEPTSG</sequence>
<protein>
    <recommendedName>
        <fullName evidence="4">Peptidase M20 dimerisation domain-containing protein</fullName>
    </recommendedName>
</protein>
<dbReference type="AlphaFoldDB" id="A0A382XFU8"/>